<keyword evidence="6 12" id="KW-1133">Transmembrane helix</keyword>
<dbReference type="GO" id="GO:0012505">
    <property type="term" value="C:endomembrane system"/>
    <property type="evidence" value="ECO:0007669"/>
    <property type="project" value="UniProtKB-SubCell"/>
</dbReference>
<comment type="subcellular location">
    <subcellularLocation>
        <location evidence="12">Cell membrane</location>
        <topology evidence="12">Single-pass membrane protein</topology>
    </subcellularLocation>
    <subcellularLocation>
        <location evidence="11">Endomembrane system</location>
        <topology evidence="11">Single-pass membrane protein</topology>
    </subcellularLocation>
</comment>
<evidence type="ECO:0000256" key="14">
    <source>
        <dbReference type="SAM" id="Coils"/>
    </source>
</evidence>
<dbReference type="GO" id="GO:0005886">
    <property type="term" value="C:plasma membrane"/>
    <property type="evidence" value="ECO:0007669"/>
    <property type="project" value="UniProtKB-SubCell"/>
</dbReference>
<reference evidence="15 16" key="1">
    <citation type="submission" date="2018-08" db="EMBL/GenBank/DDBJ databases">
        <title>Genome analysis of the thermophilic bacterium of the candidate phylum Aminicenantes from deep subsurface aquifer revealed its physiology and ecological role.</title>
        <authorList>
            <person name="Kadnikov V.V."/>
            <person name="Mardanov A.V."/>
            <person name="Beletsky A.V."/>
            <person name="Karnachuk O.V."/>
            <person name="Ravin N.V."/>
        </authorList>
    </citation>
    <scope>NUCLEOTIDE SEQUENCE [LARGE SCALE GENOMIC DNA]</scope>
    <source>
        <strain evidence="15">BY38</strain>
    </source>
</reference>
<dbReference type="Proteomes" id="UP000257323">
    <property type="component" value="Unassembled WGS sequence"/>
</dbReference>
<proteinExistence type="inferred from homology"/>
<dbReference type="PANTHER" id="PTHR33445:SF1">
    <property type="entry name" value="ATP SYNTHASE SUBUNIT B"/>
    <property type="match status" value="1"/>
</dbReference>
<keyword evidence="12" id="KW-1003">Cell membrane</keyword>
<dbReference type="InterPro" id="IPR002146">
    <property type="entry name" value="ATP_synth_b/b'su_bac/chlpt"/>
</dbReference>
<dbReference type="PANTHER" id="PTHR33445">
    <property type="entry name" value="ATP SYNTHASE SUBUNIT B', CHLOROPLASTIC"/>
    <property type="match status" value="1"/>
</dbReference>
<name>A0A3E2BN53_9BACT</name>
<comment type="function">
    <text evidence="10 12">F(1)F(0) ATP synthase produces ATP from ADP in the presence of a proton or sodium gradient. F-type ATPases consist of two structural domains, F(1) containing the extramembraneous catalytic core and F(0) containing the membrane proton channel, linked together by a central stalk and a peripheral stalk. During catalysis, ATP synthesis in the catalytic domain of F(1) is coupled via a rotary mechanism of the central stalk subunits to proton translocation.</text>
</comment>
<evidence type="ECO:0000313" key="16">
    <source>
        <dbReference type="Proteomes" id="UP000257323"/>
    </source>
</evidence>
<dbReference type="Pfam" id="PF00430">
    <property type="entry name" value="ATP-synt_B"/>
    <property type="match status" value="1"/>
</dbReference>
<evidence type="ECO:0000313" key="15">
    <source>
        <dbReference type="EMBL" id="RFT16193.1"/>
    </source>
</evidence>
<comment type="subunit">
    <text evidence="12">F-type ATPases have 2 components, F(1) - the catalytic core - and F(0) - the membrane proton channel. F(1) has five subunits: alpha(3), beta(3), gamma(1), delta(1), epsilon(1). F(0) has three main subunits: a(1), b(2) and c(10-14). The alpha and beta chains form an alternating ring which encloses part of the gamma chain. F(1) is attached to F(0) by a central stalk formed by the gamma and epsilon chains, while a peripheral stalk is formed by the delta and b chains.</text>
</comment>
<dbReference type="CDD" id="cd06503">
    <property type="entry name" value="ATP-synt_Fo_b"/>
    <property type="match status" value="1"/>
</dbReference>
<dbReference type="GO" id="GO:0045259">
    <property type="term" value="C:proton-transporting ATP synthase complex"/>
    <property type="evidence" value="ECO:0007669"/>
    <property type="project" value="UniProtKB-KW"/>
</dbReference>
<keyword evidence="5 12" id="KW-0375">Hydrogen ion transport</keyword>
<keyword evidence="14" id="KW-0175">Coiled coil</keyword>
<evidence type="ECO:0000256" key="5">
    <source>
        <dbReference type="ARBA" id="ARBA00022781"/>
    </source>
</evidence>
<gene>
    <name evidence="12" type="primary">atpF</name>
    <name evidence="15" type="ORF">OP8BY_1797</name>
</gene>
<feature type="transmembrane region" description="Helical" evidence="12">
    <location>
        <begin position="36"/>
        <end position="56"/>
    </location>
</feature>
<dbReference type="EMBL" id="QUAH01000004">
    <property type="protein sequence ID" value="RFT16193.1"/>
    <property type="molecule type" value="Genomic_DNA"/>
</dbReference>
<evidence type="ECO:0000256" key="12">
    <source>
        <dbReference type="HAMAP-Rule" id="MF_01398"/>
    </source>
</evidence>
<accession>A0A3E2BN53</accession>
<evidence type="ECO:0000256" key="6">
    <source>
        <dbReference type="ARBA" id="ARBA00022989"/>
    </source>
</evidence>
<dbReference type="GO" id="GO:0046933">
    <property type="term" value="F:proton-transporting ATP synthase activity, rotational mechanism"/>
    <property type="evidence" value="ECO:0007669"/>
    <property type="project" value="UniProtKB-UniRule"/>
</dbReference>
<organism evidence="15 16">
    <name type="scientific">Candidatus Saccharicenans subterraneus</name>
    <dbReference type="NCBI Taxonomy" id="2508984"/>
    <lineage>
        <taxon>Bacteria</taxon>
        <taxon>Candidatus Aminicenantota</taxon>
        <taxon>Candidatus Aminicenantia</taxon>
        <taxon>Candidatus Aminicenantales</taxon>
        <taxon>Candidatus Saccharicenantaceae</taxon>
        <taxon>Candidatus Saccharicenans</taxon>
    </lineage>
</organism>
<feature type="coiled-coil region" evidence="14">
    <location>
        <begin position="68"/>
        <end position="142"/>
    </location>
</feature>
<comment type="function">
    <text evidence="12">Component of the F(0) channel, it forms part of the peripheral stalk, linking F(1) to F(0).</text>
</comment>
<evidence type="ECO:0000256" key="7">
    <source>
        <dbReference type="ARBA" id="ARBA00023065"/>
    </source>
</evidence>
<protein>
    <recommendedName>
        <fullName evidence="12">ATP synthase subunit b</fullName>
    </recommendedName>
    <alternativeName>
        <fullName evidence="12">ATP synthase F(0) sector subunit b</fullName>
    </alternativeName>
    <alternativeName>
        <fullName evidence="12">ATPase subunit I</fullName>
    </alternativeName>
    <alternativeName>
        <fullName evidence="12">F-type ATPase subunit b</fullName>
        <shortName evidence="12">F-ATPase subunit b</shortName>
    </alternativeName>
</protein>
<evidence type="ECO:0000256" key="3">
    <source>
        <dbReference type="ARBA" id="ARBA00022547"/>
    </source>
</evidence>
<keyword evidence="4 12" id="KW-0812">Transmembrane</keyword>
<evidence type="ECO:0000256" key="2">
    <source>
        <dbReference type="ARBA" id="ARBA00022448"/>
    </source>
</evidence>
<keyword evidence="8 12" id="KW-0472">Membrane</keyword>
<keyword evidence="3 12" id="KW-0138">CF(0)</keyword>
<comment type="caution">
    <text evidence="15">The sequence shown here is derived from an EMBL/GenBank/DDBJ whole genome shotgun (WGS) entry which is preliminary data.</text>
</comment>
<dbReference type="InterPro" id="IPR050059">
    <property type="entry name" value="ATP_synthase_B_chain"/>
</dbReference>
<keyword evidence="9 12" id="KW-0066">ATP synthesis</keyword>
<keyword evidence="7 12" id="KW-0406">Ion transport</keyword>
<evidence type="ECO:0000256" key="11">
    <source>
        <dbReference type="ARBA" id="ARBA00037847"/>
    </source>
</evidence>
<evidence type="ECO:0000256" key="9">
    <source>
        <dbReference type="ARBA" id="ARBA00023310"/>
    </source>
</evidence>
<evidence type="ECO:0000256" key="1">
    <source>
        <dbReference type="ARBA" id="ARBA00005513"/>
    </source>
</evidence>
<evidence type="ECO:0000256" key="10">
    <source>
        <dbReference type="ARBA" id="ARBA00025198"/>
    </source>
</evidence>
<keyword evidence="2 12" id="KW-0813">Transport</keyword>
<evidence type="ECO:0000256" key="4">
    <source>
        <dbReference type="ARBA" id="ARBA00022692"/>
    </source>
</evidence>
<dbReference type="HAMAP" id="MF_01398">
    <property type="entry name" value="ATP_synth_b_bprime"/>
    <property type="match status" value="1"/>
</dbReference>
<sequence>MIGFRPESKPLTLVFLVLVLRAQGLAEEAHGHFDLATFLGQVLNFVVLFGGLAYLLRKPLNEYLKGRVEQVAARLRQAETMKQESLQKLEEARKRLNNLAGEIQVLKEQAEKEAEREREAIRQEAQREAERLRKLAREEIDTMVRLSIRDLKAYAIDLSVSLAEKRIKEKMTPELHRKLIHRAIDRLRSTNEPSVNS</sequence>
<evidence type="ECO:0000256" key="13">
    <source>
        <dbReference type="RuleBase" id="RU003848"/>
    </source>
</evidence>
<dbReference type="AlphaFoldDB" id="A0A3E2BN53"/>
<dbReference type="GO" id="GO:0046961">
    <property type="term" value="F:proton-transporting ATPase activity, rotational mechanism"/>
    <property type="evidence" value="ECO:0007669"/>
    <property type="project" value="TreeGrafter"/>
</dbReference>
<evidence type="ECO:0000256" key="8">
    <source>
        <dbReference type="ARBA" id="ARBA00023136"/>
    </source>
</evidence>
<comment type="similarity">
    <text evidence="1 12 13">Belongs to the ATPase B chain family.</text>
</comment>